<evidence type="ECO:0000256" key="9">
    <source>
        <dbReference type="RuleBase" id="RU369079"/>
    </source>
</evidence>
<feature type="transmembrane region" description="Helical" evidence="9">
    <location>
        <begin position="12"/>
        <end position="35"/>
    </location>
</feature>
<keyword evidence="7 9" id="KW-0472">Membrane</keyword>
<evidence type="ECO:0000256" key="6">
    <source>
        <dbReference type="ARBA" id="ARBA00022989"/>
    </source>
</evidence>
<organism evidence="11">
    <name type="scientific">uncultured Alphaproteobacteria bacterium</name>
    <dbReference type="NCBI Taxonomy" id="91750"/>
    <lineage>
        <taxon>Bacteria</taxon>
        <taxon>Pseudomonadati</taxon>
        <taxon>Pseudomonadota</taxon>
        <taxon>Alphaproteobacteria</taxon>
        <taxon>environmental samples</taxon>
    </lineage>
</organism>
<comment type="subunit">
    <text evidence="9">The complex comprises the extracytoplasmic solute receptor protein and the two transmembrane proteins.</text>
</comment>
<evidence type="ECO:0000256" key="1">
    <source>
        <dbReference type="ARBA" id="ARBA00004429"/>
    </source>
</evidence>
<evidence type="ECO:0000259" key="10">
    <source>
        <dbReference type="Pfam" id="PF04290"/>
    </source>
</evidence>
<dbReference type="InterPro" id="IPR055348">
    <property type="entry name" value="DctQ"/>
</dbReference>
<feature type="transmembrane region" description="Helical" evidence="9">
    <location>
        <begin position="128"/>
        <end position="146"/>
    </location>
</feature>
<accession>A0A212JTW2</accession>
<evidence type="ECO:0000256" key="2">
    <source>
        <dbReference type="ARBA" id="ARBA00022448"/>
    </source>
</evidence>
<dbReference type="PANTHER" id="PTHR35011">
    <property type="entry name" value="2,3-DIKETO-L-GULONATE TRAP TRANSPORTER SMALL PERMEASE PROTEIN YIAM"/>
    <property type="match status" value="1"/>
</dbReference>
<comment type="subcellular location">
    <subcellularLocation>
        <location evidence="1 9">Cell inner membrane</location>
        <topology evidence="1 9">Multi-pass membrane protein</topology>
    </subcellularLocation>
</comment>
<dbReference type="InterPro" id="IPR007387">
    <property type="entry name" value="TRAP_DctQ"/>
</dbReference>
<proteinExistence type="inferred from homology"/>
<keyword evidence="4 9" id="KW-0997">Cell inner membrane</keyword>
<feature type="domain" description="Tripartite ATP-independent periplasmic transporters DctQ component" evidence="10">
    <location>
        <begin position="23"/>
        <end position="154"/>
    </location>
</feature>
<dbReference type="PANTHER" id="PTHR35011:SF2">
    <property type="entry name" value="2,3-DIKETO-L-GULONATE TRAP TRANSPORTER SMALL PERMEASE PROTEIN YIAM"/>
    <property type="match status" value="1"/>
</dbReference>
<sequence length="161" mass="18389">MRLLKILDEKFEEYLVVLLLGAMSLIIGLQVFMRYVMQESLYWSEEIARYMFIWLICIGISYGVKKNRHICVDTIFNLLPERAARWFSILADLLFLAFAIFVTCKGLEVVQGIFRSGQTSAALEAPMWTVYTAVPVGFGLVIVRLMQNILSKVRAIRGATL</sequence>
<feature type="transmembrane region" description="Helical" evidence="9">
    <location>
        <begin position="86"/>
        <end position="108"/>
    </location>
</feature>
<keyword evidence="2 9" id="KW-0813">Transport</keyword>
<evidence type="ECO:0000256" key="5">
    <source>
        <dbReference type="ARBA" id="ARBA00022692"/>
    </source>
</evidence>
<gene>
    <name evidence="11" type="ORF">KL86APRO_11655</name>
</gene>
<comment type="similarity">
    <text evidence="8 9">Belongs to the TRAP transporter small permease family.</text>
</comment>
<name>A0A212JTW2_9PROT</name>
<comment type="function">
    <text evidence="9">Part of the tripartite ATP-independent periplasmic (TRAP) transport system.</text>
</comment>
<dbReference type="Pfam" id="PF04290">
    <property type="entry name" value="DctQ"/>
    <property type="match status" value="1"/>
</dbReference>
<feature type="transmembrane region" description="Helical" evidence="9">
    <location>
        <begin position="47"/>
        <end position="65"/>
    </location>
</feature>
<evidence type="ECO:0000313" key="11">
    <source>
        <dbReference type="EMBL" id="SBW02894.1"/>
    </source>
</evidence>
<evidence type="ECO:0000256" key="7">
    <source>
        <dbReference type="ARBA" id="ARBA00023136"/>
    </source>
</evidence>
<keyword evidence="6 9" id="KW-1133">Transmembrane helix</keyword>
<dbReference type="AlphaFoldDB" id="A0A212JTW2"/>
<dbReference type="GO" id="GO:0022857">
    <property type="term" value="F:transmembrane transporter activity"/>
    <property type="evidence" value="ECO:0007669"/>
    <property type="project" value="UniProtKB-UniRule"/>
</dbReference>
<evidence type="ECO:0000256" key="3">
    <source>
        <dbReference type="ARBA" id="ARBA00022475"/>
    </source>
</evidence>
<dbReference type="EMBL" id="FLUO01000001">
    <property type="protein sequence ID" value="SBW02894.1"/>
    <property type="molecule type" value="Genomic_DNA"/>
</dbReference>
<reference evidence="11" key="1">
    <citation type="submission" date="2016-04" db="EMBL/GenBank/DDBJ databases">
        <authorList>
            <person name="Evans L.H."/>
            <person name="Alamgir A."/>
            <person name="Owens N."/>
            <person name="Weber N.D."/>
            <person name="Virtaneva K."/>
            <person name="Barbian K."/>
            <person name="Babar A."/>
            <person name="Rosenke K."/>
        </authorList>
    </citation>
    <scope>NUCLEOTIDE SEQUENCE</scope>
    <source>
        <strain evidence="11">86</strain>
    </source>
</reference>
<evidence type="ECO:0000256" key="8">
    <source>
        <dbReference type="ARBA" id="ARBA00038436"/>
    </source>
</evidence>
<keyword evidence="3" id="KW-1003">Cell membrane</keyword>
<evidence type="ECO:0000256" key="4">
    <source>
        <dbReference type="ARBA" id="ARBA00022519"/>
    </source>
</evidence>
<keyword evidence="5 9" id="KW-0812">Transmembrane</keyword>
<dbReference type="GO" id="GO:0015740">
    <property type="term" value="P:C4-dicarboxylate transport"/>
    <property type="evidence" value="ECO:0007669"/>
    <property type="project" value="TreeGrafter"/>
</dbReference>
<dbReference type="GO" id="GO:0005886">
    <property type="term" value="C:plasma membrane"/>
    <property type="evidence" value="ECO:0007669"/>
    <property type="project" value="UniProtKB-SubCell"/>
</dbReference>
<protein>
    <recommendedName>
        <fullName evidence="9">TRAP transporter small permease protein</fullName>
    </recommendedName>
</protein>